<proteinExistence type="predicted"/>
<comment type="caution">
    <text evidence="1">The sequence shown here is derived from an EMBL/GenBank/DDBJ whole genome shotgun (WGS) entry which is preliminary data.</text>
</comment>
<name>A0A9X3SEC7_9ACTN</name>
<gene>
    <name evidence="1" type="ORF">LG943_10795</name>
</gene>
<keyword evidence="2" id="KW-1185">Reference proteome</keyword>
<evidence type="ECO:0000313" key="2">
    <source>
        <dbReference type="Proteomes" id="UP001140076"/>
    </source>
</evidence>
<dbReference type="AlphaFoldDB" id="A0A9X3SEC7"/>
<sequence length="48" mass="5531">MKGEGCTANEDGRHTWTAVAYGEDDIERVRRVVYDCPCGADRLEEHRY</sequence>
<evidence type="ECO:0000313" key="1">
    <source>
        <dbReference type="EMBL" id="MDA0564807.1"/>
    </source>
</evidence>
<dbReference type="RefSeq" id="WP_270072085.1">
    <property type="nucleotide sequence ID" value="NZ_JAJAQC010000015.1"/>
</dbReference>
<organism evidence="1 2">
    <name type="scientific">Streptomonospora mangrovi</name>
    <dbReference type="NCBI Taxonomy" id="2883123"/>
    <lineage>
        <taxon>Bacteria</taxon>
        <taxon>Bacillati</taxon>
        <taxon>Actinomycetota</taxon>
        <taxon>Actinomycetes</taxon>
        <taxon>Streptosporangiales</taxon>
        <taxon>Nocardiopsidaceae</taxon>
        <taxon>Streptomonospora</taxon>
    </lineage>
</organism>
<reference evidence="1" key="1">
    <citation type="submission" date="2021-10" db="EMBL/GenBank/DDBJ databases">
        <title>Streptomonospora sp. nov., isolated from mangrove soil.</title>
        <authorList>
            <person name="Chen X."/>
            <person name="Ge X."/>
            <person name="Liu W."/>
        </authorList>
    </citation>
    <scope>NUCLEOTIDE SEQUENCE</scope>
    <source>
        <strain evidence="1">S1-112</strain>
    </source>
</reference>
<dbReference type="EMBL" id="JAJAQC010000015">
    <property type="protein sequence ID" value="MDA0564807.1"/>
    <property type="molecule type" value="Genomic_DNA"/>
</dbReference>
<protein>
    <submittedName>
        <fullName evidence="1">Uncharacterized protein</fullName>
    </submittedName>
</protein>
<dbReference type="Proteomes" id="UP001140076">
    <property type="component" value="Unassembled WGS sequence"/>
</dbReference>
<accession>A0A9X3SEC7</accession>